<dbReference type="NCBIfam" id="NF004978">
    <property type="entry name" value="PRK06354.1"/>
    <property type="match status" value="1"/>
</dbReference>
<dbReference type="SUPFAM" id="SSF52935">
    <property type="entry name" value="PK C-terminal domain-like"/>
    <property type="match status" value="1"/>
</dbReference>
<dbReference type="GO" id="GO:0005524">
    <property type="term" value="F:ATP binding"/>
    <property type="evidence" value="ECO:0007669"/>
    <property type="project" value="UniProtKB-KW"/>
</dbReference>
<evidence type="ECO:0000256" key="3">
    <source>
        <dbReference type="ARBA" id="ARBA00004997"/>
    </source>
</evidence>
<sequence>MKRTKIVCTIGPASESKTKIERMVKSGLNVARLNFSHGTYKHHTMLINNIRTVSKKLEIPIAILQDLQGPRIRTGDIAKEGVKVEAGQIISLVPEHYKIALKDVATFIPIQYPNLYKDLKPGDPILIDDAKIELEVIEIKNKAIRCKVKVGDVISAHKGMNFPKSSISAPPVTEKDKEDLKFGLQQNIDFIALSFVKDASDIINLRQSIYQIEQRLGRKSKDYKKPKRAGNWPGTHTRIIAKIERPEAVAHFEEILNASDGIMVARGDLGLEIPLEDLPLIQKKIVRRCVQEAKPVIVATQMLDSMIRYPVPTRAEVSDVANAILDGTDAIMLSGETATGKYPLKAVQVMNKIAHAVEKKEILEHEQIEESLKKLGGVTETVSHAVQKIAKDVKAKLIVCATTSGFTARSIVKYRPEIEVVALAASEKTKNQLCLSWGVKPFYISFAPSFNQLIVKIKQLLVSQKLVAKGDIVVIAAGHPFGYLGQTNLIKVETI</sequence>
<evidence type="ECO:0000256" key="7">
    <source>
        <dbReference type="ARBA" id="ARBA00022723"/>
    </source>
</evidence>
<evidence type="ECO:0000256" key="1">
    <source>
        <dbReference type="ARBA" id="ARBA00001946"/>
    </source>
</evidence>
<keyword evidence="9 15" id="KW-0418">Kinase</keyword>
<evidence type="ECO:0000256" key="15">
    <source>
        <dbReference type="RuleBase" id="RU000504"/>
    </source>
</evidence>
<comment type="cofactor">
    <cofactor evidence="2">
        <name>K(+)</name>
        <dbReference type="ChEBI" id="CHEBI:29103"/>
    </cofactor>
</comment>
<dbReference type="NCBIfam" id="NF004491">
    <property type="entry name" value="PRK05826.1"/>
    <property type="match status" value="1"/>
</dbReference>
<evidence type="ECO:0000256" key="14">
    <source>
        <dbReference type="NCBIfam" id="TIGR01064"/>
    </source>
</evidence>
<evidence type="ECO:0000256" key="11">
    <source>
        <dbReference type="ARBA" id="ARBA00022842"/>
    </source>
</evidence>
<dbReference type="Gene3D" id="3.20.20.60">
    <property type="entry name" value="Phosphoenolpyruvate-binding domains"/>
    <property type="match status" value="1"/>
</dbReference>
<dbReference type="SUPFAM" id="SSF51621">
    <property type="entry name" value="Phosphoenolpyruvate/pyruvate domain"/>
    <property type="match status" value="1"/>
</dbReference>
<dbReference type="InterPro" id="IPR036918">
    <property type="entry name" value="Pyrv_Knase_C_sf"/>
</dbReference>
<evidence type="ECO:0000256" key="6">
    <source>
        <dbReference type="ARBA" id="ARBA00022679"/>
    </source>
</evidence>
<evidence type="ECO:0000256" key="5">
    <source>
        <dbReference type="ARBA" id="ARBA00012142"/>
    </source>
</evidence>
<dbReference type="GO" id="GO:0000287">
    <property type="term" value="F:magnesium ion binding"/>
    <property type="evidence" value="ECO:0007669"/>
    <property type="project" value="UniProtKB-UniRule"/>
</dbReference>
<evidence type="ECO:0000256" key="4">
    <source>
        <dbReference type="ARBA" id="ARBA00008663"/>
    </source>
</evidence>
<comment type="pathway">
    <text evidence="3 15">Carbohydrate degradation; glycolysis; pyruvate from D-glyceraldehyde 3-phosphate: step 5/5.</text>
</comment>
<keyword evidence="7" id="KW-0479">Metal-binding</keyword>
<dbReference type="InterPro" id="IPR015795">
    <property type="entry name" value="Pyrv_Knase_C"/>
</dbReference>
<evidence type="ECO:0000256" key="2">
    <source>
        <dbReference type="ARBA" id="ARBA00001958"/>
    </source>
</evidence>
<evidence type="ECO:0000256" key="10">
    <source>
        <dbReference type="ARBA" id="ARBA00022840"/>
    </source>
</evidence>
<keyword evidence="11 15" id="KW-0460">Magnesium</keyword>
<comment type="catalytic activity">
    <reaction evidence="15">
        <text>pyruvate + ATP = phosphoenolpyruvate + ADP + H(+)</text>
        <dbReference type="Rhea" id="RHEA:18157"/>
        <dbReference type="ChEBI" id="CHEBI:15361"/>
        <dbReference type="ChEBI" id="CHEBI:15378"/>
        <dbReference type="ChEBI" id="CHEBI:30616"/>
        <dbReference type="ChEBI" id="CHEBI:58702"/>
        <dbReference type="ChEBI" id="CHEBI:456216"/>
        <dbReference type="EC" id="2.7.1.40"/>
    </reaction>
</comment>
<proteinExistence type="inferred from homology"/>
<feature type="domain" description="Pyruvate kinase barrel" evidence="16">
    <location>
        <begin position="1"/>
        <end position="210"/>
    </location>
</feature>
<feature type="domain" description="Pyruvate kinase barrel" evidence="16">
    <location>
        <begin position="217"/>
        <end position="347"/>
    </location>
</feature>
<evidence type="ECO:0000256" key="9">
    <source>
        <dbReference type="ARBA" id="ARBA00022777"/>
    </source>
</evidence>
<dbReference type="Pfam" id="PF00224">
    <property type="entry name" value="PK"/>
    <property type="match status" value="2"/>
</dbReference>
<dbReference type="GO" id="GO:0030955">
    <property type="term" value="F:potassium ion binding"/>
    <property type="evidence" value="ECO:0007669"/>
    <property type="project" value="UniProtKB-UniRule"/>
</dbReference>
<dbReference type="STRING" id="1797533.A2731_01875"/>
<keyword evidence="10" id="KW-0067">ATP-binding</keyword>
<dbReference type="GO" id="GO:0016301">
    <property type="term" value="F:kinase activity"/>
    <property type="evidence" value="ECO:0007669"/>
    <property type="project" value="UniProtKB-KW"/>
</dbReference>
<dbReference type="InterPro" id="IPR040442">
    <property type="entry name" value="Pyrv_kinase-like_dom_sf"/>
</dbReference>
<dbReference type="FunFam" id="2.40.33.10:FF:000001">
    <property type="entry name" value="Pyruvate kinase"/>
    <property type="match status" value="1"/>
</dbReference>
<reference evidence="18 19" key="1">
    <citation type="journal article" date="2016" name="Nat. Commun.">
        <title>Thousands of microbial genomes shed light on interconnected biogeochemical processes in an aquifer system.</title>
        <authorList>
            <person name="Anantharaman K."/>
            <person name="Brown C.T."/>
            <person name="Hug L.A."/>
            <person name="Sharon I."/>
            <person name="Castelle C.J."/>
            <person name="Probst A.J."/>
            <person name="Thomas B.C."/>
            <person name="Singh A."/>
            <person name="Wilkins M.J."/>
            <person name="Karaoz U."/>
            <person name="Brodie E.L."/>
            <person name="Williams K.H."/>
            <person name="Hubbard S.S."/>
            <person name="Banfield J.F."/>
        </authorList>
    </citation>
    <scope>NUCLEOTIDE SEQUENCE [LARGE SCALE GENOMIC DNA]</scope>
</reference>
<dbReference type="NCBIfam" id="TIGR01064">
    <property type="entry name" value="pyruv_kin"/>
    <property type="match status" value="1"/>
</dbReference>
<evidence type="ECO:0000256" key="8">
    <source>
        <dbReference type="ARBA" id="ARBA00022741"/>
    </source>
</evidence>
<dbReference type="InterPro" id="IPR015793">
    <property type="entry name" value="Pyrv_Knase_brl"/>
</dbReference>
<keyword evidence="13 18" id="KW-0670">Pyruvate</keyword>
<feature type="domain" description="Pyruvate kinase C-terminal" evidence="17">
    <location>
        <begin position="380"/>
        <end position="492"/>
    </location>
</feature>
<comment type="similarity">
    <text evidence="4 15">Belongs to the pyruvate kinase family.</text>
</comment>
<dbReference type="AlphaFoldDB" id="A0A1G1Y112"/>
<dbReference type="EC" id="2.7.1.40" evidence="5 14"/>
<dbReference type="InterPro" id="IPR015806">
    <property type="entry name" value="Pyrv_Knase_insert_dom_sf"/>
</dbReference>
<dbReference type="Proteomes" id="UP000176241">
    <property type="component" value="Unassembled WGS sequence"/>
</dbReference>
<evidence type="ECO:0000256" key="13">
    <source>
        <dbReference type="ARBA" id="ARBA00023317"/>
    </source>
</evidence>
<dbReference type="UniPathway" id="UPA00109">
    <property type="reaction ID" value="UER00188"/>
</dbReference>
<evidence type="ECO:0000259" key="17">
    <source>
        <dbReference type="Pfam" id="PF02887"/>
    </source>
</evidence>
<dbReference type="InterPro" id="IPR001697">
    <property type="entry name" value="Pyr_Knase"/>
</dbReference>
<name>A0A1G1Y112_9BACT</name>
<keyword evidence="12 15" id="KW-0324">Glycolysis</keyword>
<evidence type="ECO:0000259" key="16">
    <source>
        <dbReference type="Pfam" id="PF00224"/>
    </source>
</evidence>
<gene>
    <name evidence="18" type="ORF">A2731_01875</name>
</gene>
<dbReference type="Gene3D" id="2.40.33.10">
    <property type="entry name" value="PK beta-barrel domain-like"/>
    <property type="match status" value="1"/>
</dbReference>
<dbReference type="Pfam" id="PF02887">
    <property type="entry name" value="PK_C"/>
    <property type="match status" value="1"/>
</dbReference>
<evidence type="ECO:0000313" key="18">
    <source>
        <dbReference type="EMBL" id="OGY45247.1"/>
    </source>
</evidence>
<evidence type="ECO:0000256" key="12">
    <source>
        <dbReference type="ARBA" id="ARBA00023152"/>
    </source>
</evidence>
<dbReference type="GO" id="GO:0004743">
    <property type="term" value="F:pyruvate kinase activity"/>
    <property type="evidence" value="ECO:0007669"/>
    <property type="project" value="UniProtKB-UniRule"/>
</dbReference>
<dbReference type="SUPFAM" id="SSF50800">
    <property type="entry name" value="PK beta-barrel domain-like"/>
    <property type="match status" value="1"/>
</dbReference>
<dbReference type="PRINTS" id="PR01050">
    <property type="entry name" value="PYRUVTKNASE"/>
</dbReference>
<protein>
    <recommendedName>
        <fullName evidence="5 14">Pyruvate kinase</fullName>
        <ecNumber evidence="5 14">2.7.1.40</ecNumber>
    </recommendedName>
</protein>
<dbReference type="InterPro" id="IPR011037">
    <property type="entry name" value="Pyrv_Knase-like_insert_dom_sf"/>
</dbReference>
<dbReference type="InterPro" id="IPR015813">
    <property type="entry name" value="Pyrv/PenolPyrv_kinase-like_dom"/>
</dbReference>
<accession>A0A1G1Y112</accession>
<keyword evidence="6 15" id="KW-0808">Transferase</keyword>
<dbReference type="Gene3D" id="3.40.1380.20">
    <property type="entry name" value="Pyruvate kinase, C-terminal domain"/>
    <property type="match status" value="1"/>
</dbReference>
<comment type="caution">
    <text evidence="18">The sequence shown here is derived from an EMBL/GenBank/DDBJ whole genome shotgun (WGS) entry which is preliminary data.</text>
</comment>
<evidence type="ECO:0000313" key="19">
    <source>
        <dbReference type="Proteomes" id="UP000176241"/>
    </source>
</evidence>
<keyword evidence="8" id="KW-0547">Nucleotide-binding</keyword>
<dbReference type="PANTHER" id="PTHR11817">
    <property type="entry name" value="PYRUVATE KINASE"/>
    <property type="match status" value="1"/>
</dbReference>
<organism evidence="18 19">
    <name type="scientific">Candidatus Buchananbacteria bacterium RIFCSPHIGHO2_01_FULL_39_8</name>
    <dbReference type="NCBI Taxonomy" id="1797533"/>
    <lineage>
        <taxon>Bacteria</taxon>
        <taxon>Candidatus Buchananiibacteriota</taxon>
    </lineage>
</organism>
<comment type="cofactor">
    <cofactor evidence="1">
        <name>Mg(2+)</name>
        <dbReference type="ChEBI" id="CHEBI:18420"/>
    </cofactor>
</comment>
<dbReference type="FunFam" id="3.20.20.60:FF:000025">
    <property type="entry name" value="Pyruvate kinase"/>
    <property type="match status" value="1"/>
</dbReference>
<dbReference type="EMBL" id="MHIC01000017">
    <property type="protein sequence ID" value="OGY45247.1"/>
    <property type="molecule type" value="Genomic_DNA"/>
</dbReference>